<feature type="transmembrane region" description="Helical" evidence="6">
    <location>
        <begin position="213"/>
        <end position="230"/>
    </location>
</feature>
<dbReference type="Gene3D" id="1.10.357.140">
    <property type="entry name" value="UbiA prenyltransferase"/>
    <property type="match status" value="1"/>
</dbReference>
<accession>A0A7S1XF48</accession>
<evidence type="ECO:0000256" key="1">
    <source>
        <dbReference type="ARBA" id="ARBA00004141"/>
    </source>
</evidence>
<dbReference type="GO" id="GO:0015995">
    <property type="term" value="P:chlorophyll biosynthetic process"/>
    <property type="evidence" value="ECO:0007669"/>
    <property type="project" value="UniProtKB-KW"/>
</dbReference>
<dbReference type="CDD" id="cd13958">
    <property type="entry name" value="PT_UbiA_chlorophyll"/>
    <property type="match status" value="1"/>
</dbReference>
<dbReference type="GO" id="GO:0016020">
    <property type="term" value="C:membrane"/>
    <property type="evidence" value="ECO:0007669"/>
    <property type="project" value="UniProtKB-SubCell"/>
</dbReference>
<dbReference type="NCBIfam" id="TIGR01476">
    <property type="entry name" value="chlor_syn_BchG"/>
    <property type="match status" value="1"/>
</dbReference>
<protein>
    <recommendedName>
        <fullName evidence="9">Chlorophyll synthase</fullName>
    </recommendedName>
</protein>
<evidence type="ECO:0000256" key="4">
    <source>
        <dbReference type="ARBA" id="ARBA00023136"/>
    </source>
</evidence>
<feature type="transmembrane region" description="Helical" evidence="6">
    <location>
        <begin position="83"/>
        <end position="104"/>
    </location>
</feature>
<dbReference type="Gene3D" id="1.20.120.1780">
    <property type="entry name" value="UbiA prenyltransferase"/>
    <property type="match status" value="1"/>
</dbReference>
<dbReference type="NCBIfam" id="TIGR02056">
    <property type="entry name" value="ChlG"/>
    <property type="match status" value="1"/>
</dbReference>
<keyword evidence="5" id="KW-0149">Chlorophyll biosynthesis</keyword>
<organism evidence="8">
    <name type="scientific">Compsopogon caeruleus</name>
    <dbReference type="NCBI Taxonomy" id="31354"/>
    <lineage>
        <taxon>Eukaryota</taxon>
        <taxon>Rhodophyta</taxon>
        <taxon>Compsopogonophyceae</taxon>
        <taxon>Compsopogonales</taxon>
        <taxon>Compsopogonaceae</taxon>
        <taxon>Compsopogon</taxon>
    </lineage>
</organism>
<keyword evidence="3 6" id="KW-1133">Transmembrane helix</keyword>
<dbReference type="AlphaFoldDB" id="A0A7S1XF48"/>
<feature type="chain" id="PRO_5031058868" description="Chlorophyll synthase" evidence="7">
    <location>
        <begin position="25"/>
        <end position="367"/>
    </location>
</feature>
<keyword evidence="4 6" id="KW-0472">Membrane</keyword>
<dbReference type="EMBL" id="HBGH01010396">
    <property type="protein sequence ID" value="CAD9233642.1"/>
    <property type="molecule type" value="Transcribed_RNA"/>
</dbReference>
<evidence type="ECO:0000256" key="2">
    <source>
        <dbReference type="ARBA" id="ARBA00022692"/>
    </source>
</evidence>
<dbReference type="NCBIfam" id="NF005742">
    <property type="entry name" value="PRK07566.1"/>
    <property type="match status" value="1"/>
</dbReference>
<dbReference type="InterPro" id="IPR006372">
    <property type="entry name" value="Chl_synth"/>
</dbReference>
<keyword evidence="7" id="KW-0732">Signal</keyword>
<feature type="transmembrane region" description="Helical" evidence="6">
    <location>
        <begin position="184"/>
        <end position="201"/>
    </location>
</feature>
<evidence type="ECO:0000256" key="5">
    <source>
        <dbReference type="ARBA" id="ARBA00023171"/>
    </source>
</evidence>
<proteinExistence type="predicted"/>
<name>A0A7S1XF48_9RHOD</name>
<evidence type="ECO:0000256" key="6">
    <source>
        <dbReference type="SAM" id="Phobius"/>
    </source>
</evidence>
<dbReference type="InterPro" id="IPR050475">
    <property type="entry name" value="Prenyltransferase_related"/>
</dbReference>
<sequence length="367" mass="39963">MGGVTVMMAFVLSGGLVNHHVGSGGPVSCRRKVGILRSRWVRMAVDEPNTEPDGGTVQQLLGVRGAQRTENKWRIRLQLMKPVTWVPLVWGVMCGAAASGNFQWNPDDVSRSLLCMFMAGPLLTGFTQTMNDWYDREMDAINEPYRPIPSGAISEGEVKGQILGLLAASLGVSVALDQWCQHDTPVVLMLTLFGILVSYNYSAPPLKFKQNGWIGTYALGASYISLPWWAGQAVFGQLDWKVMVFTLFYSFAGLGIATVNDFKSIEGDAKLGLKSLPVAFGIDTAKWIAAGMIDIFQFLAAGVILSVGETAYGLAMLGLLMPQMYFQQKYLLNDPVKYDVKYQASAQPFLVMGILVAGLAIGHHGPL</sequence>
<feature type="transmembrane region" description="Helical" evidence="6">
    <location>
        <begin position="242"/>
        <end position="259"/>
    </location>
</feature>
<keyword evidence="2 6" id="KW-0812">Transmembrane</keyword>
<dbReference type="PANTHER" id="PTHR42723">
    <property type="entry name" value="CHLOROPHYLL SYNTHASE"/>
    <property type="match status" value="1"/>
</dbReference>
<dbReference type="InterPro" id="IPR011799">
    <property type="entry name" value="ChlG"/>
</dbReference>
<dbReference type="Pfam" id="PF01040">
    <property type="entry name" value="UbiA"/>
    <property type="match status" value="1"/>
</dbReference>
<feature type="signal peptide" evidence="7">
    <location>
        <begin position="1"/>
        <end position="24"/>
    </location>
</feature>
<feature type="transmembrane region" description="Helical" evidence="6">
    <location>
        <begin position="295"/>
        <end position="321"/>
    </location>
</feature>
<evidence type="ECO:0000256" key="3">
    <source>
        <dbReference type="ARBA" id="ARBA00022989"/>
    </source>
</evidence>
<gene>
    <name evidence="8" type="ORF">CCAE0312_LOCUS5728</name>
</gene>
<feature type="transmembrane region" description="Helical" evidence="6">
    <location>
        <begin position="342"/>
        <end position="361"/>
    </location>
</feature>
<evidence type="ECO:0008006" key="9">
    <source>
        <dbReference type="Google" id="ProtNLM"/>
    </source>
</evidence>
<comment type="subcellular location">
    <subcellularLocation>
        <location evidence="1">Membrane</location>
        <topology evidence="1">Multi-pass membrane protein</topology>
    </subcellularLocation>
</comment>
<dbReference type="InterPro" id="IPR000537">
    <property type="entry name" value="UbiA_prenyltransferase"/>
</dbReference>
<dbReference type="GO" id="GO:0046408">
    <property type="term" value="F:chlorophyll synthetase activity"/>
    <property type="evidence" value="ECO:0007669"/>
    <property type="project" value="InterPro"/>
</dbReference>
<reference evidence="8" key="1">
    <citation type="submission" date="2021-01" db="EMBL/GenBank/DDBJ databases">
        <authorList>
            <person name="Corre E."/>
            <person name="Pelletier E."/>
            <person name="Niang G."/>
            <person name="Scheremetjew M."/>
            <person name="Finn R."/>
            <person name="Kale V."/>
            <person name="Holt S."/>
            <person name="Cochrane G."/>
            <person name="Meng A."/>
            <person name="Brown T."/>
            <person name="Cohen L."/>
        </authorList>
    </citation>
    <scope>NUCLEOTIDE SEQUENCE</scope>
    <source>
        <strain evidence="8">SAG 36.94</strain>
    </source>
</reference>
<dbReference type="InterPro" id="IPR044878">
    <property type="entry name" value="UbiA_sf"/>
</dbReference>
<dbReference type="PANTHER" id="PTHR42723:SF1">
    <property type="entry name" value="CHLOROPHYLL SYNTHASE, CHLOROPLASTIC"/>
    <property type="match status" value="1"/>
</dbReference>
<evidence type="ECO:0000313" key="8">
    <source>
        <dbReference type="EMBL" id="CAD9233642.1"/>
    </source>
</evidence>
<evidence type="ECO:0000256" key="7">
    <source>
        <dbReference type="SAM" id="SignalP"/>
    </source>
</evidence>